<evidence type="ECO:0000313" key="3">
    <source>
        <dbReference type="EMBL" id="PQA60002.1"/>
    </source>
</evidence>
<keyword evidence="1" id="KW-1133">Transmembrane helix</keyword>
<dbReference type="PANTHER" id="PTHR43358:SF4">
    <property type="entry name" value="ALPHA_BETA HYDROLASE FOLD-1 DOMAIN-CONTAINING PROTEIN"/>
    <property type="match status" value="1"/>
</dbReference>
<dbReference type="EMBL" id="PTRA01000001">
    <property type="protein sequence ID" value="PQA60002.1"/>
    <property type="molecule type" value="Genomic_DNA"/>
</dbReference>
<dbReference type="InterPro" id="IPR052920">
    <property type="entry name" value="DNA-binding_regulatory"/>
</dbReference>
<dbReference type="AlphaFoldDB" id="A0A2S7IQP3"/>
<feature type="domain" description="Serine aminopeptidase S33" evidence="2">
    <location>
        <begin position="105"/>
        <end position="215"/>
    </location>
</feature>
<sequence length="321" mass="37497">MTIKRFKFRLLRWLGGFILVIFLIVNVLMAFHAYRFTYFYEAHEAQFRRPEQMTTGEKLSQALFGFRIPKRSVNETPDWPYQTIRLKNERNQTLVGWYAPAEEASKGTVILWHGHGSAKSRVLAEATYFRQLGYAVALFDFRAHGQSDGNVCTIGYHETKDVKTVYDWVRAKGERRIILWGMSMGAATILKAIPEFNLQPTKVIVECPFASLEDAVRGRLRSLHLPEQPLANLLLFYGGLERNLKAWEYQPAEYARKLTMPVLLQWGRSDPRVSRDETDRIFRNLASSQKQLVIYQESGHQSFCRHETDRWERTVRNFLNR</sequence>
<keyword evidence="4" id="KW-1185">Reference proteome</keyword>
<feature type="transmembrane region" description="Helical" evidence="1">
    <location>
        <begin position="12"/>
        <end position="34"/>
    </location>
</feature>
<dbReference type="Gene3D" id="3.40.50.1820">
    <property type="entry name" value="alpha/beta hydrolase"/>
    <property type="match status" value="1"/>
</dbReference>
<dbReference type="InterPro" id="IPR029058">
    <property type="entry name" value="AB_hydrolase_fold"/>
</dbReference>
<name>A0A2S7IQP3_9BACT</name>
<protein>
    <recommendedName>
        <fullName evidence="2">Serine aminopeptidase S33 domain-containing protein</fullName>
    </recommendedName>
</protein>
<evidence type="ECO:0000313" key="4">
    <source>
        <dbReference type="Proteomes" id="UP000239590"/>
    </source>
</evidence>
<evidence type="ECO:0000256" key="1">
    <source>
        <dbReference type="SAM" id="Phobius"/>
    </source>
</evidence>
<evidence type="ECO:0000259" key="2">
    <source>
        <dbReference type="Pfam" id="PF12146"/>
    </source>
</evidence>
<comment type="caution">
    <text evidence="3">The sequence shown here is derived from an EMBL/GenBank/DDBJ whole genome shotgun (WGS) entry which is preliminary data.</text>
</comment>
<organism evidence="3 4">
    <name type="scientific">Siphonobacter curvatus</name>
    <dbReference type="NCBI Taxonomy" id="2094562"/>
    <lineage>
        <taxon>Bacteria</taxon>
        <taxon>Pseudomonadati</taxon>
        <taxon>Bacteroidota</taxon>
        <taxon>Cytophagia</taxon>
        <taxon>Cytophagales</taxon>
        <taxon>Cytophagaceae</taxon>
        <taxon>Siphonobacter</taxon>
    </lineage>
</organism>
<dbReference type="InterPro" id="IPR022742">
    <property type="entry name" value="Hydrolase_4"/>
</dbReference>
<dbReference type="SUPFAM" id="SSF53474">
    <property type="entry name" value="alpha/beta-Hydrolases"/>
    <property type="match status" value="1"/>
</dbReference>
<proteinExistence type="predicted"/>
<gene>
    <name evidence="3" type="ORF">C5O19_10375</name>
</gene>
<accession>A0A2S7IQP3</accession>
<reference evidence="4" key="1">
    <citation type="submission" date="2018-02" db="EMBL/GenBank/DDBJ databases">
        <title>Genome sequencing of Solimonas sp. HR-BB.</title>
        <authorList>
            <person name="Lee Y."/>
            <person name="Jeon C.O."/>
        </authorList>
    </citation>
    <scope>NUCLEOTIDE SEQUENCE [LARGE SCALE GENOMIC DNA]</scope>
    <source>
        <strain evidence="4">HR-U</strain>
    </source>
</reference>
<dbReference type="OrthoDB" id="9777090at2"/>
<keyword evidence="1" id="KW-0812">Transmembrane</keyword>
<dbReference type="PANTHER" id="PTHR43358">
    <property type="entry name" value="ALPHA/BETA-HYDROLASE"/>
    <property type="match status" value="1"/>
</dbReference>
<dbReference type="Pfam" id="PF12146">
    <property type="entry name" value="Hydrolase_4"/>
    <property type="match status" value="1"/>
</dbReference>
<keyword evidence="1" id="KW-0472">Membrane</keyword>
<dbReference type="Proteomes" id="UP000239590">
    <property type="component" value="Unassembled WGS sequence"/>
</dbReference>